<dbReference type="OrthoDB" id="900053at2"/>
<keyword evidence="1" id="KW-0732">Signal</keyword>
<organism evidence="2 3">
    <name type="scientific">Tumebacillus avium</name>
    <dbReference type="NCBI Taxonomy" id="1903704"/>
    <lineage>
        <taxon>Bacteria</taxon>
        <taxon>Bacillati</taxon>
        <taxon>Bacillota</taxon>
        <taxon>Bacilli</taxon>
        <taxon>Bacillales</taxon>
        <taxon>Alicyclobacillaceae</taxon>
        <taxon>Tumebacillus</taxon>
    </lineage>
</organism>
<accession>A0A1Y0II06</accession>
<keyword evidence="3" id="KW-1185">Reference proteome</keyword>
<dbReference type="KEGG" id="tum:CBW65_02720"/>
<evidence type="ECO:0008006" key="4">
    <source>
        <dbReference type="Google" id="ProtNLM"/>
    </source>
</evidence>
<dbReference type="RefSeq" id="WP_087455476.1">
    <property type="nucleotide sequence ID" value="NZ_CP021434.1"/>
</dbReference>
<protein>
    <recommendedName>
        <fullName evidence="4">Bacterial spore germination immunoglobulin-like domain-containing protein</fullName>
    </recommendedName>
</protein>
<sequence length="397" mass="41628">MRKFTKLLAAAVLITSLATPVGVSADTTMHVHIDNYTNAADRVQVPAPVGTVIRVYKLENGVYTQLAEGISQGIDYDRDGVPNYELATVLIEAGLGDLTNIYVTAQAPGEAESDKVVAAVPTATPEMAPAANDLTAAYGHGLYEVTVQNVPSGAEVYVYESAGATQFLAGNFNAEGTAAPVSIMFNADTLPETVYVSYLINHAETALVPVQVTLDVQKAVTLENYYTGSDTVSVYGLPGYTARVYDAAVGGTLLGEATIDESQYSLIELAAGLDGMQTVYVTLTKTGQTEGARTAFTCPVIPDAPLAEQIHVNRDANGIAVVVENVPAGVYVNVQGPAGSDLRGGVYNDSGETGTFTIPVYGTPTSENSVLNVSFFIRNEDDHGAESPSLAVTIPML</sequence>
<dbReference type="AlphaFoldDB" id="A0A1Y0II06"/>
<evidence type="ECO:0000313" key="2">
    <source>
        <dbReference type="EMBL" id="ARU60088.1"/>
    </source>
</evidence>
<evidence type="ECO:0000256" key="1">
    <source>
        <dbReference type="SAM" id="SignalP"/>
    </source>
</evidence>
<feature type="chain" id="PRO_5012349761" description="Bacterial spore germination immunoglobulin-like domain-containing protein" evidence="1">
    <location>
        <begin position="26"/>
        <end position="397"/>
    </location>
</feature>
<gene>
    <name evidence="2" type="ORF">CBW65_02720</name>
</gene>
<proteinExistence type="predicted"/>
<reference evidence="3" key="1">
    <citation type="submission" date="2017-05" db="EMBL/GenBank/DDBJ databases">
        <authorList>
            <person name="Sung H."/>
        </authorList>
    </citation>
    <scope>NUCLEOTIDE SEQUENCE [LARGE SCALE GENOMIC DNA]</scope>
    <source>
        <strain evidence="3">AR23208</strain>
    </source>
</reference>
<evidence type="ECO:0000313" key="3">
    <source>
        <dbReference type="Proteomes" id="UP000195437"/>
    </source>
</evidence>
<name>A0A1Y0II06_9BACL</name>
<dbReference type="Proteomes" id="UP000195437">
    <property type="component" value="Chromosome"/>
</dbReference>
<feature type="signal peptide" evidence="1">
    <location>
        <begin position="1"/>
        <end position="25"/>
    </location>
</feature>
<dbReference type="EMBL" id="CP021434">
    <property type="protein sequence ID" value="ARU60088.1"/>
    <property type="molecule type" value="Genomic_DNA"/>
</dbReference>